<comment type="caution">
    <text evidence="4">The sequence shown here is derived from an EMBL/GenBank/DDBJ whole genome shotgun (WGS) entry which is preliminary data.</text>
</comment>
<evidence type="ECO:0000313" key="5">
    <source>
        <dbReference type="Proteomes" id="UP001228446"/>
    </source>
</evidence>
<dbReference type="PANTHER" id="PTHR33408">
    <property type="entry name" value="TRANSPOSASE"/>
    <property type="match status" value="1"/>
</dbReference>
<dbReference type="InterPro" id="IPR008490">
    <property type="entry name" value="Transposase_InsH_N"/>
</dbReference>
<feature type="coiled-coil region" evidence="1">
    <location>
        <begin position="194"/>
        <end position="221"/>
    </location>
</feature>
<evidence type="ECO:0000259" key="2">
    <source>
        <dbReference type="Pfam" id="PF01609"/>
    </source>
</evidence>
<evidence type="ECO:0000259" key="3">
    <source>
        <dbReference type="Pfam" id="PF05598"/>
    </source>
</evidence>
<dbReference type="EMBL" id="JAVIBX010000020">
    <property type="protein sequence ID" value="MDQ8833336.1"/>
    <property type="molecule type" value="Genomic_DNA"/>
</dbReference>
<keyword evidence="1" id="KW-0175">Coiled coil</keyword>
<proteinExistence type="predicted"/>
<feature type="domain" description="Transposase InsH N-terminal" evidence="3">
    <location>
        <begin position="16"/>
        <end position="104"/>
    </location>
</feature>
<dbReference type="RefSeq" id="WP_308938201.1">
    <property type="nucleotide sequence ID" value="NZ_JAVIBP010000018.1"/>
</dbReference>
<name>A0ABU1B4F0_9STRE</name>
<dbReference type="InterPro" id="IPR047629">
    <property type="entry name" value="IS1182_transpos"/>
</dbReference>
<dbReference type="Pfam" id="PF01609">
    <property type="entry name" value="DDE_Tnp_1"/>
    <property type="match status" value="1"/>
</dbReference>
<evidence type="ECO:0000256" key="1">
    <source>
        <dbReference type="SAM" id="Coils"/>
    </source>
</evidence>
<evidence type="ECO:0000313" key="4">
    <source>
        <dbReference type="EMBL" id="MDQ8833336.1"/>
    </source>
</evidence>
<reference evidence="4 5" key="1">
    <citation type="submission" date="2023-08" db="EMBL/GenBank/DDBJ databases">
        <title>Streptococcus ruminantium-associated sheep mastitis outbreak detected in Italy is distinct from bovine isolates.</title>
        <authorList>
            <person name="Rosa M.N."/>
            <person name="Vezina B."/>
            <person name="Tola S."/>
        </authorList>
    </citation>
    <scope>NUCLEOTIDE SEQUENCE [LARGE SCALE GENOMIC DNA]</scope>
    <source>
        <strain evidence="4 5">OM6730</strain>
    </source>
</reference>
<dbReference type="NCBIfam" id="NF033551">
    <property type="entry name" value="transpos_IS1182"/>
    <property type="match status" value="1"/>
</dbReference>
<organism evidence="4 5">
    <name type="scientific">Streptococcus ruminantium</name>
    <dbReference type="NCBI Taxonomy" id="1917441"/>
    <lineage>
        <taxon>Bacteria</taxon>
        <taxon>Bacillati</taxon>
        <taxon>Bacillota</taxon>
        <taxon>Bacilli</taxon>
        <taxon>Lactobacillales</taxon>
        <taxon>Streptococcaceae</taxon>
        <taxon>Streptococcus</taxon>
    </lineage>
</organism>
<gene>
    <name evidence="4" type="ORF">RFF62_06015</name>
</gene>
<dbReference type="InterPro" id="IPR002559">
    <property type="entry name" value="Transposase_11"/>
</dbReference>
<dbReference type="PANTHER" id="PTHR33408:SF2">
    <property type="entry name" value="TRANSPOSASE DDE DOMAIN-CONTAINING PROTEIN"/>
    <property type="match status" value="1"/>
</dbReference>
<dbReference type="Pfam" id="PF05598">
    <property type="entry name" value="DUF772"/>
    <property type="match status" value="1"/>
</dbReference>
<accession>A0ABU1B4F0</accession>
<protein>
    <submittedName>
        <fullName evidence="4">IS1182 family transposase</fullName>
    </submittedName>
</protein>
<sequence length="508" mass="59186">MHINYNTNQTTLPLELSCCLPQNHVVFTIEQVVNELKDDHFQAFYHNFGRPSYHPKLLLSSLLFAYSQGIFSGRKIEKMMVENLAMQYLTGQLVVSYRTINRFRVAAGMEDLIRDLFIELNLRLKMAELVTLDCLFIDGTKIEANANKYSFVWKKATDKFSTKLQTDLHRYFQEDINPLIHQAIELDEQEPISSEQLAQFAQLLEEELAELNQTIEETPVKGKDGRKTKRRKLKKVLRKVKEDFSVRAEKYERYQDTFAGRKSFSKTDTDATFMRMKEDHMKNGQLKPGYNLQIATENQFVLHYDVFQNPTDTRTLLPFLESYPHQAKMVVADAGYGSEENLVTLDELGIGHLIKYGLLDKEQKRSDKKSSKNLDNWAYDEVCDTYTHPDGWIYHFETIKHSKMTTGFEQEIRVYKAEHPDLASQKGIYINERYQILKQVETEKLLSQEGSRIFAQRKVDVEPVFGQVKACLGYKRCNLRGKRQVKIDMGLVLMANNLLKYNKKMTQN</sequence>
<feature type="domain" description="Transposase IS4-like" evidence="2">
    <location>
        <begin position="266"/>
        <end position="498"/>
    </location>
</feature>
<dbReference type="Proteomes" id="UP001228446">
    <property type="component" value="Unassembled WGS sequence"/>
</dbReference>
<keyword evidence="5" id="KW-1185">Reference proteome</keyword>